<dbReference type="RefSeq" id="WP_168883395.1">
    <property type="nucleotide sequence ID" value="NZ_JABAIL010000004.1"/>
</dbReference>
<protein>
    <submittedName>
        <fullName evidence="1">Uncharacterized protein</fullName>
    </submittedName>
</protein>
<accession>A0A7X8SLZ4</accession>
<dbReference type="EMBL" id="JABAIL010000004">
    <property type="protein sequence ID" value="NLR92691.1"/>
    <property type="molecule type" value="Genomic_DNA"/>
</dbReference>
<dbReference type="AlphaFoldDB" id="A0A7X8SLZ4"/>
<evidence type="ECO:0000313" key="2">
    <source>
        <dbReference type="Proteomes" id="UP000585050"/>
    </source>
</evidence>
<organism evidence="1 2">
    <name type="scientific">Flammeovirga agarivorans</name>
    <dbReference type="NCBI Taxonomy" id="2726742"/>
    <lineage>
        <taxon>Bacteria</taxon>
        <taxon>Pseudomonadati</taxon>
        <taxon>Bacteroidota</taxon>
        <taxon>Cytophagia</taxon>
        <taxon>Cytophagales</taxon>
        <taxon>Flammeovirgaceae</taxon>
        <taxon>Flammeovirga</taxon>
    </lineage>
</organism>
<comment type="caution">
    <text evidence="1">The sequence shown here is derived from an EMBL/GenBank/DDBJ whole genome shotgun (WGS) entry which is preliminary data.</text>
</comment>
<dbReference type="Proteomes" id="UP000585050">
    <property type="component" value="Unassembled WGS sequence"/>
</dbReference>
<keyword evidence="2" id="KW-1185">Reference proteome</keyword>
<proteinExistence type="predicted"/>
<gene>
    <name evidence="1" type="ORF">HGP29_15840</name>
</gene>
<reference evidence="1 2" key="1">
    <citation type="submission" date="2020-04" db="EMBL/GenBank/DDBJ databases">
        <title>Flammeovirga sp. SR4, a novel species isolated from seawater.</title>
        <authorList>
            <person name="Wang X."/>
        </authorList>
    </citation>
    <scope>NUCLEOTIDE SEQUENCE [LARGE SCALE GENOMIC DNA]</scope>
    <source>
        <strain evidence="1 2">SR4</strain>
    </source>
</reference>
<sequence>MKKYRLKLTEINFRFLQSILLKLAEAYKAELPKEIAHQLLIELYDNKFNISVLDIDKEKVIQLNRSQVMALHEFLAEIPLQGDVDVLRNHMFNELDQFLG</sequence>
<evidence type="ECO:0000313" key="1">
    <source>
        <dbReference type="EMBL" id="NLR92691.1"/>
    </source>
</evidence>
<name>A0A7X8SLZ4_9BACT</name>